<name>A0A7I7WYJ0_9MYCO</name>
<dbReference type="KEGG" id="mhib:MHIB_09720"/>
<keyword evidence="6" id="KW-1185">Reference proteome</keyword>
<keyword evidence="2 4" id="KW-0472">Membrane</keyword>
<evidence type="ECO:0000313" key="6">
    <source>
        <dbReference type="Proteomes" id="UP000467260"/>
    </source>
</evidence>
<proteinExistence type="predicted"/>
<feature type="region of interest" description="Disordered" evidence="3">
    <location>
        <begin position="21"/>
        <end position="53"/>
    </location>
</feature>
<evidence type="ECO:0000256" key="3">
    <source>
        <dbReference type="SAM" id="MobiDB-lite"/>
    </source>
</evidence>
<dbReference type="AlphaFoldDB" id="A0A7I7WYJ0"/>
<reference evidence="5 6" key="1">
    <citation type="journal article" date="2019" name="Emerg. Microbes Infect.">
        <title>Comprehensive subspecies identification of 175 nontuberculous mycobacteria species based on 7547 genomic profiles.</title>
        <authorList>
            <person name="Matsumoto Y."/>
            <person name="Kinjo T."/>
            <person name="Motooka D."/>
            <person name="Nabeya D."/>
            <person name="Jung N."/>
            <person name="Uechi K."/>
            <person name="Horii T."/>
            <person name="Iida T."/>
            <person name="Fujita J."/>
            <person name="Nakamura S."/>
        </authorList>
    </citation>
    <scope>NUCLEOTIDE SEQUENCE [LARGE SCALE GENOMIC DNA]</scope>
    <source>
        <strain evidence="5 6">JCM 13571</strain>
    </source>
</reference>
<feature type="transmembrane region" description="Helical" evidence="4">
    <location>
        <begin position="92"/>
        <end position="113"/>
    </location>
</feature>
<accession>A0A7I7WYJ0</accession>
<protein>
    <recommendedName>
        <fullName evidence="7">Mce associated membrane protein</fullName>
    </recommendedName>
</protein>
<evidence type="ECO:0000256" key="1">
    <source>
        <dbReference type="ARBA" id="ARBA00004370"/>
    </source>
</evidence>
<keyword evidence="4" id="KW-1133">Transmembrane helix</keyword>
<dbReference type="GO" id="GO:0016020">
    <property type="term" value="C:membrane"/>
    <property type="evidence" value="ECO:0007669"/>
    <property type="project" value="UniProtKB-SubCell"/>
</dbReference>
<dbReference type="PANTHER" id="PTHR37042">
    <property type="entry name" value="OUTER MEMBRANE PROTEIN RV1973"/>
    <property type="match status" value="1"/>
</dbReference>
<comment type="subcellular location">
    <subcellularLocation>
        <location evidence="1">Membrane</location>
    </subcellularLocation>
</comment>
<dbReference type="Proteomes" id="UP000467260">
    <property type="component" value="Chromosome"/>
</dbReference>
<gene>
    <name evidence="5" type="ORF">MHIB_09720</name>
</gene>
<dbReference type="PANTHER" id="PTHR37042:SF4">
    <property type="entry name" value="OUTER MEMBRANE PROTEIN RV1973"/>
    <property type="match status" value="1"/>
</dbReference>
<evidence type="ECO:0000256" key="2">
    <source>
        <dbReference type="ARBA" id="ARBA00023136"/>
    </source>
</evidence>
<evidence type="ECO:0008006" key="7">
    <source>
        <dbReference type="Google" id="ProtNLM"/>
    </source>
</evidence>
<organism evidence="5 6">
    <name type="scientific">Mycolicibacter hiberniae</name>
    <dbReference type="NCBI Taxonomy" id="29314"/>
    <lineage>
        <taxon>Bacteria</taxon>
        <taxon>Bacillati</taxon>
        <taxon>Actinomycetota</taxon>
        <taxon>Actinomycetes</taxon>
        <taxon>Mycobacteriales</taxon>
        <taxon>Mycobacteriaceae</taxon>
        <taxon>Mycolicibacter</taxon>
    </lineage>
</organism>
<evidence type="ECO:0000313" key="5">
    <source>
        <dbReference type="EMBL" id="BBZ22554.1"/>
    </source>
</evidence>
<sequence>MDAENLPYRRKVVIGVRETLPRASTPQGAGRGNGSARLTGRHTVGAGPAENAQPIGRRVGQMSVDLGWEPAWEPPSHGAAPRESGHAKLRRWLAVAVLAATLGCGGWLAVLHYQTHVAGEQALQAAQAYVLRLSNIDAGNIDRQFADITAGSTGEFEVLQTRSGTRLRQDLIDSNATARGYVAEAVLKSADRNHAVVVLLVDQAVRNAEYPQPVIEHSRIRMTMDRVDRRWLASRVELI</sequence>
<dbReference type="EMBL" id="AP022609">
    <property type="protein sequence ID" value="BBZ22554.1"/>
    <property type="molecule type" value="Genomic_DNA"/>
</dbReference>
<keyword evidence="4" id="KW-0812">Transmembrane</keyword>
<evidence type="ECO:0000256" key="4">
    <source>
        <dbReference type="SAM" id="Phobius"/>
    </source>
</evidence>